<dbReference type="InterPro" id="IPR050190">
    <property type="entry name" value="UPF0213_domain"/>
</dbReference>
<name>A0ABM5SPB4_9GAMM</name>
<evidence type="ECO:0000256" key="1">
    <source>
        <dbReference type="ARBA" id="ARBA00007435"/>
    </source>
</evidence>
<dbReference type="Pfam" id="PF01541">
    <property type="entry name" value="GIY-YIG"/>
    <property type="match status" value="1"/>
</dbReference>
<evidence type="ECO:0000313" key="5">
    <source>
        <dbReference type="Proteomes" id="UP000031883"/>
    </source>
</evidence>
<proteinExistence type="inferred from homology"/>
<dbReference type="HAMAP" id="MF_01029">
    <property type="entry name" value="UPF0213"/>
    <property type="match status" value="1"/>
</dbReference>
<protein>
    <recommendedName>
        <fullName evidence="2">UPF0213 protein CH54_1967</fullName>
    </recommendedName>
</protein>
<dbReference type="Proteomes" id="UP000031883">
    <property type="component" value="Chromosome"/>
</dbReference>
<organism evidence="4 5">
    <name type="scientific">Yersinia rochesterensis</name>
    <dbReference type="NCBI Taxonomy" id="1604335"/>
    <lineage>
        <taxon>Bacteria</taxon>
        <taxon>Pseudomonadati</taxon>
        <taxon>Pseudomonadota</taxon>
        <taxon>Gammaproteobacteria</taxon>
        <taxon>Enterobacterales</taxon>
        <taxon>Yersiniaceae</taxon>
        <taxon>Yersinia</taxon>
    </lineage>
</organism>
<dbReference type="InterPro" id="IPR000305">
    <property type="entry name" value="GIY-YIG_endonuc"/>
</dbReference>
<dbReference type="InterPro" id="IPR022992">
    <property type="entry name" value="UPF0213_GIY-YIG_endonuc"/>
</dbReference>
<dbReference type="Gene3D" id="3.40.1440.10">
    <property type="entry name" value="GIY-YIG endonuclease"/>
    <property type="match status" value="1"/>
</dbReference>
<reference evidence="4 5" key="1">
    <citation type="journal article" date="2015" name="Genome Announc.">
        <title>Thirty-Two Complete Genome Assemblies of Nine Yersinia Species, Including Y. pestis, Y. pseudotuberculosis, and Y. enterocolitica.</title>
        <authorList>
            <person name="Johnson S.L."/>
            <person name="Daligault H.E."/>
            <person name="Davenport K.W."/>
            <person name="Jaissle J."/>
            <person name="Frey K.G."/>
            <person name="Ladner J.T."/>
            <person name="Broomall S.M."/>
            <person name="Bishop-Lilly K.A."/>
            <person name="Bruce D.C."/>
            <person name="Coyne S.R."/>
            <person name="Gibbons H.S."/>
            <person name="Lo C.C."/>
            <person name="Munk A.C."/>
            <person name="Rosenzweig C.N."/>
            <person name="Koroleva G.I."/>
            <person name="Palacios G.F."/>
            <person name="Redden C.L."/>
            <person name="Xu Y."/>
            <person name="Minogue T.D."/>
            <person name="Chain P.S."/>
        </authorList>
    </citation>
    <scope>NUCLEOTIDE SEQUENCE [LARGE SCALE GENOMIC DNA]</scope>
    <source>
        <strain evidence="4 5">Y231</strain>
    </source>
</reference>
<comment type="similarity">
    <text evidence="1 2">Belongs to the UPF0213 family.</text>
</comment>
<gene>
    <name evidence="4" type="ORF">CH54_1967</name>
</gene>
<sequence length="109" mass="12236">MFLTATPDWNKIMSDSLWHLYLLRTASGMLYTGITTDVARRLTQHQAGKGAKALRGKGELALVFHCEAGDRSTALKLEYRVKQLSKQQKEKLVMSQPSSLVSLLEVRTD</sequence>
<accession>A0ABM5SPB4</accession>
<feature type="domain" description="GIY-YIG" evidence="3">
    <location>
        <begin position="16"/>
        <end position="91"/>
    </location>
</feature>
<dbReference type="PANTHER" id="PTHR34477:SF1">
    <property type="entry name" value="UPF0213 PROTEIN YHBQ"/>
    <property type="match status" value="1"/>
</dbReference>
<evidence type="ECO:0000259" key="3">
    <source>
        <dbReference type="PROSITE" id="PS50164"/>
    </source>
</evidence>
<dbReference type="InterPro" id="IPR035901">
    <property type="entry name" value="GIY-YIG_endonuc_sf"/>
</dbReference>
<keyword evidence="5" id="KW-1185">Reference proteome</keyword>
<evidence type="ECO:0000313" key="4">
    <source>
        <dbReference type="EMBL" id="AJJ36261.1"/>
    </source>
</evidence>
<evidence type="ECO:0000256" key="2">
    <source>
        <dbReference type="HAMAP-Rule" id="MF_01029"/>
    </source>
</evidence>
<dbReference type="EMBL" id="CP009997">
    <property type="protein sequence ID" value="AJJ36261.1"/>
    <property type="molecule type" value="Genomic_DNA"/>
</dbReference>
<dbReference type="CDD" id="cd10456">
    <property type="entry name" value="GIY-YIG_UPF0213"/>
    <property type="match status" value="1"/>
</dbReference>
<dbReference type="PROSITE" id="PS50164">
    <property type="entry name" value="GIY_YIG"/>
    <property type="match status" value="1"/>
</dbReference>
<dbReference type="PANTHER" id="PTHR34477">
    <property type="entry name" value="UPF0213 PROTEIN YHBQ"/>
    <property type="match status" value="1"/>
</dbReference>
<dbReference type="SUPFAM" id="SSF82771">
    <property type="entry name" value="GIY-YIG endonuclease"/>
    <property type="match status" value="1"/>
</dbReference>